<proteinExistence type="predicted"/>
<dbReference type="Pfam" id="PF02586">
    <property type="entry name" value="SRAP"/>
    <property type="match status" value="1"/>
</dbReference>
<organism evidence="1 2">
    <name type="scientific">Arthrobacter bambusae</name>
    <dbReference type="NCBI Taxonomy" id="1338426"/>
    <lineage>
        <taxon>Bacteria</taxon>
        <taxon>Bacillati</taxon>
        <taxon>Actinomycetota</taxon>
        <taxon>Actinomycetes</taxon>
        <taxon>Micrococcales</taxon>
        <taxon>Micrococcaceae</taxon>
        <taxon>Arthrobacter</taxon>
    </lineage>
</organism>
<dbReference type="InterPro" id="IPR003738">
    <property type="entry name" value="SRAP"/>
</dbReference>
<dbReference type="EMBL" id="JBEPSN010000004">
    <property type="protein sequence ID" value="MET4540047.1"/>
    <property type="molecule type" value="Genomic_DNA"/>
</dbReference>
<dbReference type="InterPro" id="IPR036590">
    <property type="entry name" value="SRAP-like"/>
</dbReference>
<evidence type="ECO:0000313" key="2">
    <source>
        <dbReference type="Proteomes" id="UP001549307"/>
    </source>
</evidence>
<evidence type="ECO:0000313" key="1">
    <source>
        <dbReference type="EMBL" id="MET4540047.1"/>
    </source>
</evidence>
<dbReference type="Gene3D" id="3.90.1680.10">
    <property type="entry name" value="SOS response associated peptidase-like"/>
    <property type="match status" value="1"/>
</dbReference>
<keyword evidence="2" id="KW-1185">Reference proteome</keyword>
<dbReference type="Proteomes" id="UP001549307">
    <property type="component" value="Unassembled WGS sequence"/>
</dbReference>
<reference evidence="1 2" key="1">
    <citation type="submission" date="2024-06" db="EMBL/GenBank/DDBJ databases">
        <title>Sorghum-associated microbial communities from plants grown in Nebraska, USA.</title>
        <authorList>
            <person name="Schachtman D."/>
        </authorList>
    </citation>
    <scope>NUCLEOTIDE SEQUENCE [LARGE SCALE GENOMIC DNA]</scope>
    <source>
        <strain evidence="1 2">3552</strain>
    </source>
</reference>
<dbReference type="SUPFAM" id="SSF143081">
    <property type="entry name" value="BB1717-like"/>
    <property type="match status" value="1"/>
</dbReference>
<sequence>MLGFAGLYEFWPDPELPEDDPERWLLTCTVLTTTTQDALGHVHDRSPVVIPQEWLDPDAEKGETPATPLLVQGPKLLAC</sequence>
<comment type="caution">
    <text evidence="1">The sequence shown here is derived from an EMBL/GenBank/DDBJ whole genome shotgun (WGS) entry which is preliminary data.</text>
</comment>
<protein>
    <submittedName>
        <fullName evidence="1">SOS response-associated peptidase YedK</fullName>
    </submittedName>
</protein>
<gene>
    <name evidence="1" type="ORF">ABIE37_001828</name>
</gene>
<accession>A0ABV2P5W6</accession>
<name>A0ABV2P5W6_9MICC</name>